<organism evidence="2 3">
    <name type="scientific">Rhizobium oryzicola</name>
    <dbReference type="NCBI Taxonomy" id="1232668"/>
    <lineage>
        <taxon>Bacteria</taxon>
        <taxon>Pseudomonadati</taxon>
        <taxon>Pseudomonadota</taxon>
        <taxon>Alphaproteobacteria</taxon>
        <taxon>Hyphomicrobiales</taxon>
        <taxon>Rhizobiaceae</taxon>
        <taxon>Rhizobium/Agrobacterium group</taxon>
        <taxon>Rhizobium</taxon>
    </lineage>
</organism>
<evidence type="ECO:0000313" key="2">
    <source>
        <dbReference type="EMBL" id="MDO1583049.1"/>
    </source>
</evidence>
<accession>A0ABT8SX65</accession>
<evidence type="ECO:0000313" key="3">
    <source>
        <dbReference type="Proteomes" id="UP001169006"/>
    </source>
</evidence>
<sequence length="272" mass="29651">MTLYDQDSGSLGALFGIPGAPSLTAIPMQEASFCVTHIVRDVPQGTVADVCFAPSDVYLLMLYMDDTRHCDILPNGNRGKIRRYRQGSVCLVDLAQGARIELYESLHALAFVLPRPLFEEVAQMTGGTAGRLRCTRGTIDTVLLNIGTALLPLFDPSQFHPPELLRHVATAICAHLLHDYGLEDVEDWNVPRLSVSQERLVKGLLSEGIDDSRSVEVVAEVLGMARADFELAFQATAGVSIADWMSQEGSTIESLNAGTTAEAASRRRRTLH</sequence>
<name>A0ABT8SX65_9HYPH</name>
<proteinExistence type="predicted"/>
<evidence type="ECO:0000256" key="1">
    <source>
        <dbReference type="SAM" id="MobiDB-lite"/>
    </source>
</evidence>
<gene>
    <name evidence="2" type="ORF">Q2T52_13235</name>
</gene>
<reference evidence="2" key="2">
    <citation type="submission" date="2023-07" db="EMBL/GenBank/DDBJ databases">
        <authorList>
            <person name="Sun H."/>
        </authorList>
    </citation>
    <scope>NUCLEOTIDE SEQUENCE</scope>
    <source>
        <strain evidence="2">05753</strain>
    </source>
</reference>
<reference evidence="2" key="1">
    <citation type="journal article" date="2015" name="Int. J. Syst. Evol. Microbiol.">
        <title>Rhizobium oryzicola sp. nov., potential plant-growth-promoting endophytic bacteria isolated from rice roots.</title>
        <authorList>
            <person name="Zhang X.X."/>
            <person name="Gao J.S."/>
            <person name="Cao Y.H."/>
            <person name="Sheirdil R.A."/>
            <person name="Wang X.C."/>
            <person name="Zhang L."/>
        </authorList>
    </citation>
    <scope>NUCLEOTIDE SEQUENCE</scope>
    <source>
        <strain evidence="2">05753</strain>
    </source>
</reference>
<keyword evidence="3" id="KW-1185">Reference proteome</keyword>
<feature type="region of interest" description="Disordered" evidence="1">
    <location>
        <begin position="252"/>
        <end position="272"/>
    </location>
</feature>
<dbReference type="EMBL" id="JAUKWQ010000003">
    <property type="protein sequence ID" value="MDO1583049.1"/>
    <property type="molecule type" value="Genomic_DNA"/>
</dbReference>
<dbReference type="Proteomes" id="UP001169006">
    <property type="component" value="Unassembled WGS sequence"/>
</dbReference>
<protein>
    <submittedName>
        <fullName evidence="2">AraC family transcriptional regulator</fullName>
    </submittedName>
</protein>
<comment type="caution">
    <text evidence="2">The sequence shown here is derived from an EMBL/GenBank/DDBJ whole genome shotgun (WGS) entry which is preliminary data.</text>
</comment>
<dbReference type="RefSeq" id="WP_302077204.1">
    <property type="nucleotide sequence ID" value="NZ_JAUKWQ010000003.1"/>
</dbReference>